<dbReference type="AlphaFoldDB" id="A0A3A4R3C5"/>
<dbReference type="EMBL" id="QZJZ01000026">
    <property type="protein sequence ID" value="RJP60585.1"/>
    <property type="molecule type" value="Genomic_DNA"/>
</dbReference>
<keyword evidence="3" id="KW-0328">Glycosyltransferase</keyword>
<dbReference type="PANTHER" id="PTHR30582">
    <property type="entry name" value="L,D-TRANSPEPTIDASE"/>
    <property type="match status" value="1"/>
</dbReference>
<gene>
    <name evidence="11" type="ORF">C4541_03750</name>
</gene>
<feature type="active site" description="Proton donor/acceptor" evidence="9">
    <location>
        <position position="151"/>
    </location>
</feature>
<reference evidence="11 12" key="1">
    <citation type="journal article" date="2017" name="ISME J.">
        <title>Energy and carbon metabolisms in a deep terrestrial subsurface fluid microbial community.</title>
        <authorList>
            <person name="Momper L."/>
            <person name="Jungbluth S.P."/>
            <person name="Lee M.D."/>
            <person name="Amend J.P."/>
        </authorList>
    </citation>
    <scope>NUCLEOTIDE SEQUENCE [LARGE SCALE GENOMIC DNA]</scope>
    <source>
        <strain evidence="11">SURF_26</strain>
    </source>
</reference>
<evidence type="ECO:0000256" key="5">
    <source>
        <dbReference type="ARBA" id="ARBA00022801"/>
    </source>
</evidence>
<accession>A0A3A4R3C5</accession>
<keyword evidence="8 9" id="KW-0961">Cell wall biogenesis/degradation</keyword>
<sequence>MVKSCSAITLFLMVVTGVIMLFAKDTSAMNKESERHLNVVISKQKMYLYEKDTLLKEYSISTSKFGIGNKAGSNQTPLGKHRVAIKIGDGAPKNTIFRNRANSGKLADINYDSKPGKKDLITSRILWLEGLEEGINKGDGIDSHKRYIYIHGTSDEGAIGKPASNGCIRMYNKDVIELYDLVNVGTEVYITE</sequence>
<evidence type="ECO:0000256" key="9">
    <source>
        <dbReference type="PROSITE-ProRule" id="PRU01373"/>
    </source>
</evidence>
<keyword evidence="6 9" id="KW-0133">Cell shape</keyword>
<dbReference type="UniPathway" id="UPA00219"/>
<evidence type="ECO:0000256" key="7">
    <source>
        <dbReference type="ARBA" id="ARBA00022984"/>
    </source>
</evidence>
<dbReference type="GO" id="GO:0071972">
    <property type="term" value="F:peptidoglycan L,D-transpeptidase activity"/>
    <property type="evidence" value="ECO:0007669"/>
    <property type="project" value="TreeGrafter"/>
</dbReference>
<feature type="active site" description="Nucleophile" evidence="9">
    <location>
        <position position="167"/>
    </location>
</feature>
<dbReference type="InterPro" id="IPR038063">
    <property type="entry name" value="Transpep_catalytic_dom"/>
</dbReference>
<dbReference type="GO" id="GO:0005576">
    <property type="term" value="C:extracellular region"/>
    <property type="evidence" value="ECO:0007669"/>
    <property type="project" value="TreeGrafter"/>
</dbReference>
<dbReference type="InterPro" id="IPR005490">
    <property type="entry name" value="LD_TPept_cat_dom"/>
</dbReference>
<evidence type="ECO:0000313" key="12">
    <source>
        <dbReference type="Proteomes" id="UP000266426"/>
    </source>
</evidence>
<comment type="similarity">
    <text evidence="2">Belongs to the YkuD family.</text>
</comment>
<dbReference type="GO" id="GO:0016757">
    <property type="term" value="F:glycosyltransferase activity"/>
    <property type="evidence" value="ECO:0007669"/>
    <property type="project" value="UniProtKB-KW"/>
</dbReference>
<dbReference type="CDD" id="cd16913">
    <property type="entry name" value="YkuD_like"/>
    <property type="match status" value="1"/>
</dbReference>
<keyword evidence="4" id="KW-0808">Transferase</keyword>
<evidence type="ECO:0000256" key="4">
    <source>
        <dbReference type="ARBA" id="ARBA00022679"/>
    </source>
</evidence>
<comment type="pathway">
    <text evidence="1 9">Cell wall biogenesis; peptidoglycan biosynthesis.</text>
</comment>
<dbReference type="Proteomes" id="UP000266426">
    <property type="component" value="Unassembled WGS sequence"/>
</dbReference>
<evidence type="ECO:0000313" key="11">
    <source>
        <dbReference type="EMBL" id="RJP60585.1"/>
    </source>
</evidence>
<dbReference type="InterPro" id="IPR050979">
    <property type="entry name" value="LD-transpeptidase"/>
</dbReference>
<protein>
    <submittedName>
        <fullName evidence="11">L,D-transpeptidase</fullName>
    </submittedName>
</protein>
<dbReference type="SUPFAM" id="SSF141523">
    <property type="entry name" value="L,D-transpeptidase catalytic domain-like"/>
    <property type="match status" value="1"/>
</dbReference>
<evidence type="ECO:0000256" key="8">
    <source>
        <dbReference type="ARBA" id="ARBA00023316"/>
    </source>
</evidence>
<evidence type="ECO:0000256" key="2">
    <source>
        <dbReference type="ARBA" id="ARBA00005992"/>
    </source>
</evidence>
<evidence type="ECO:0000256" key="1">
    <source>
        <dbReference type="ARBA" id="ARBA00004752"/>
    </source>
</evidence>
<evidence type="ECO:0000256" key="6">
    <source>
        <dbReference type="ARBA" id="ARBA00022960"/>
    </source>
</evidence>
<feature type="domain" description="L,D-TPase catalytic" evidence="10">
    <location>
        <begin position="35"/>
        <end position="191"/>
    </location>
</feature>
<keyword evidence="5" id="KW-0378">Hydrolase</keyword>
<name>A0A3A4R3C5_9BACT</name>
<dbReference type="GO" id="GO:0018104">
    <property type="term" value="P:peptidoglycan-protein cross-linking"/>
    <property type="evidence" value="ECO:0007669"/>
    <property type="project" value="TreeGrafter"/>
</dbReference>
<dbReference type="Gene3D" id="2.40.440.10">
    <property type="entry name" value="L,D-transpeptidase catalytic domain-like"/>
    <property type="match status" value="1"/>
</dbReference>
<evidence type="ECO:0000259" key="10">
    <source>
        <dbReference type="PROSITE" id="PS52029"/>
    </source>
</evidence>
<evidence type="ECO:0000256" key="3">
    <source>
        <dbReference type="ARBA" id="ARBA00022676"/>
    </source>
</evidence>
<dbReference type="PANTHER" id="PTHR30582:SF24">
    <property type="entry name" value="L,D-TRANSPEPTIDASE ERFK_SRFK-RELATED"/>
    <property type="match status" value="1"/>
</dbReference>
<dbReference type="PROSITE" id="PS52029">
    <property type="entry name" value="LD_TPASE"/>
    <property type="match status" value="1"/>
</dbReference>
<dbReference type="Pfam" id="PF03734">
    <property type="entry name" value="YkuD"/>
    <property type="match status" value="1"/>
</dbReference>
<dbReference type="GO" id="GO:0008360">
    <property type="term" value="P:regulation of cell shape"/>
    <property type="evidence" value="ECO:0007669"/>
    <property type="project" value="UniProtKB-UniRule"/>
</dbReference>
<comment type="caution">
    <text evidence="11">The sequence shown here is derived from an EMBL/GenBank/DDBJ whole genome shotgun (WGS) entry which is preliminary data.</text>
</comment>
<keyword evidence="7 9" id="KW-0573">Peptidoglycan synthesis</keyword>
<proteinExistence type="inferred from homology"/>
<dbReference type="GO" id="GO:0071555">
    <property type="term" value="P:cell wall organization"/>
    <property type="evidence" value="ECO:0007669"/>
    <property type="project" value="UniProtKB-UniRule"/>
</dbReference>
<organism evidence="11 12">
    <name type="scientific">Candidatus Auribacter fodinae</name>
    <dbReference type="NCBI Taxonomy" id="2093366"/>
    <lineage>
        <taxon>Bacteria</taxon>
        <taxon>Pseudomonadati</taxon>
        <taxon>Candidatus Auribacterota</taxon>
        <taxon>Candidatus Auribacteria</taxon>
        <taxon>Candidatus Auribacterales</taxon>
        <taxon>Candidatus Auribacteraceae</taxon>
        <taxon>Candidatus Auribacter</taxon>
    </lineage>
</organism>